<evidence type="ECO:0000313" key="3">
    <source>
        <dbReference type="WBParaSite" id="maker-uti_cns_0010644-snap-gene-0.3-mRNA-1"/>
    </source>
</evidence>
<organism evidence="1 2">
    <name type="scientific">Macrostomum lignano</name>
    <dbReference type="NCBI Taxonomy" id="282301"/>
    <lineage>
        <taxon>Eukaryota</taxon>
        <taxon>Metazoa</taxon>
        <taxon>Spiralia</taxon>
        <taxon>Lophotrochozoa</taxon>
        <taxon>Platyhelminthes</taxon>
        <taxon>Rhabditophora</taxon>
        <taxon>Macrostomorpha</taxon>
        <taxon>Macrostomida</taxon>
        <taxon>Macrostomidae</taxon>
        <taxon>Macrostomum</taxon>
    </lineage>
</organism>
<proteinExistence type="predicted"/>
<protein>
    <submittedName>
        <fullName evidence="2 3">Uncharacterized protein</fullName>
    </submittedName>
</protein>
<dbReference type="WBParaSite" id="maker-uti_cns_0010644-snap-gene-0.3-mRNA-1">
    <property type="protein sequence ID" value="maker-uti_cns_0010644-snap-gene-0.3-mRNA-1"/>
    <property type="gene ID" value="maker-uti_cns_0010644-snap-gene-0.3"/>
</dbReference>
<accession>A0A1I8I2X2</accession>
<reference evidence="2 3" key="1">
    <citation type="submission" date="2016-11" db="UniProtKB">
        <authorList>
            <consortium name="WormBaseParasite"/>
        </authorList>
    </citation>
    <scope>IDENTIFICATION</scope>
</reference>
<name>A0A1I8I2X2_9PLAT</name>
<evidence type="ECO:0000313" key="2">
    <source>
        <dbReference type="WBParaSite" id="maker-uti_cns_0009421-snap-gene-0.7-mRNA-1"/>
    </source>
</evidence>
<evidence type="ECO:0000313" key="1">
    <source>
        <dbReference type="Proteomes" id="UP000095280"/>
    </source>
</evidence>
<dbReference type="WBParaSite" id="maker-uti_cns_0009421-snap-gene-0.7-mRNA-1">
    <property type="protein sequence ID" value="maker-uti_cns_0009421-snap-gene-0.7-mRNA-1"/>
    <property type="gene ID" value="maker-uti_cns_0009421-snap-gene-0.7"/>
</dbReference>
<dbReference type="AlphaFoldDB" id="A0A1I8I2X2"/>
<keyword evidence="1" id="KW-1185">Reference proteome</keyword>
<sequence length="44" mass="5409">MLLGTMSNRRQRMWPDFCLTMSTKENHNSRMIISCQIFRKRVKY</sequence>
<dbReference type="Proteomes" id="UP000095280">
    <property type="component" value="Unplaced"/>
</dbReference>